<dbReference type="PANTHER" id="PTHR43427:SF6">
    <property type="entry name" value="CHLORIDE CHANNEL PROTEIN CLC-E"/>
    <property type="match status" value="1"/>
</dbReference>
<keyword evidence="5" id="KW-0406">Ion transport</keyword>
<feature type="transmembrane region" description="Helical" evidence="10">
    <location>
        <begin position="336"/>
        <end position="356"/>
    </location>
</feature>
<dbReference type="CDD" id="cd00400">
    <property type="entry name" value="Voltage_gated_ClC"/>
    <property type="match status" value="1"/>
</dbReference>
<keyword evidence="3 10" id="KW-0812">Transmembrane</keyword>
<feature type="transmembrane region" description="Helical" evidence="10">
    <location>
        <begin position="400"/>
        <end position="420"/>
    </location>
</feature>
<dbReference type="PRINTS" id="PR00762">
    <property type="entry name" value="CLCHANNEL"/>
</dbReference>
<dbReference type="InterPro" id="IPR050368">
    <property type="entry name" value="ClC-type_chloride_channel"/>
</dbReference>
<evidence type="ECO:0000256" key="9">
    <source>
        <dbReference type="ARBA" id="ARBA00023303"/>
    </source>
</evidence>
<keyword evidence="6 10" id="KW-0472">Membrane</keyword>
<accession>A0A2A4MVW6</accession>
<feature type="transmembrane region" description="Helical" evidence="10">
    <location>
        <begin position="303"/>
        <end position="324"/>
    </location>
</feature>
<dbReference type="PANTHER" id="PTHR43427">
    <property type="entry name" value="CHLORIDE CHANNEL PROTEIN CLC-E"/>
    <property type="match status" value="1"/>
</dbReference>
<keyword evidence="4 10" id="KW-1133">Transmembrane helix</keyword>
<comment type="caution">
    <text evidence="11">The sequence shown here is derived from an EMBL/GenBank/DDBJ whole genome shotgun (WGS) entry which is preliminary data.</text>
</comment>
<feature type="transmembrane region" description="Helical" evidence="10">
    <location>
        <begin position="272"/>
        <end position="291"/>
    </location>
</feature>
<gene>
    <name evidence="11" type="ORF">COC19_00320</name>
</gene>
<protein>
    <recommendedName>
        <fullName evidence="13">Chloride channel protein</fullName>
    </recommendedName>
</protein>
<proteinExistence type="predicted"/>
<feature type="transmembrane region" description="Helical" evidence="10">
    <location>
        <begin position="198"/>
        <end position="220"/>
    </location>
</feature>
<dbReference type="SUPFAM" id="SSF81340">
    <property type="entry name" value="Clc chloride channel"/>
    <property type="match status" value="1"/>
</dbReference>
<dbReference type="EMBL" id="NVQR01000004">
    <property type="protein sequence ID" value="PCH64008.1"/>
    <property type="molecule type" value="Genomic_DNA"/>
</dbReference>
<name>A0A2A4MVW6_9GAMM</name>
<evidence type="ECO:0000256" key="7">
    <source>
        <dbReference type="ARBA" id="ARBA00023173"/>
    </source>
</evidence>
<feature type="transmembrane region" description="Helical" evidence="10">
    <location>
        <begin position="240"/>
        <end position="260"/>
    </location>
</feature>
<dbReference type="InterPro" id="IPR001807">
    <property type="entry name" value="ClC"/>
</dbReference>
<reference evidence="12" key="1">
    <citation type="submission" date="2017-08" db="EMBL/GenBank/DDBJ databases">
        <title>A dynamic microbial community with high functional redundancy inhabits the cold, oxic subseafloor aquifer.</title>
        <authorList>
            <person name="Tully B.J."/>
            <person name="Wheat C.G."/>
            <person name="Glazer B.T."/>
            <person name="Huber J.A."/>
        </authorList>
    </citation>
    <scope>NUCLEOTIDE SEQUENCE [LARGE SCALE GENOMIC DNA]</scope>
</reference>
<dbReference type="InterPro" id="IPR014743">
    <property type="entry name" value="Cl-channel_core"/>
</dbReference>
<evidence type="ECO:0000256" key="2">
    <source>
        <dbReference type="ARBA" id="ARBA00022448"/>
    </source>
</evidence>
<evidence type="ECO:0000313" key="11">
    <source>
        <dbReference type="EMBL" id="PCH64008.1"/>
    </source>
</evidence>
<dbReference type="GO" id="GO:0034707">
    <property type="term" value="C:chloride channel complex"/>
    <property type="evidence" value="ECO:0007669"/>
    <property type="project" value="UniProtKB-KW"/>
</dbReference>
<dbReference type="GO" id="GO:0005254">
    <property type="term" value="F:chloride channel activity"/>
    <property type="evidence" value="ECO:0007669"/>
    <property type="project" value="UniProtKB-KW"/>
</dbReference>
<dbReference type="AlphaFoldDB" id="A0A2A4MVW6"/>
<sequence length="590" mass="63526">MNSLKTRLHKLLDEFRHRLSFHDALPQLVLLGVLAGVSASLVIVVFRLLIEMPLLFVFDGAVDNYESLSLPARFLLPFLGALLLGCILHFIDPKHRSVSITHVLERLRHHQGKLPKENFLLQFFGGIVSLLSGQSVGREGPAVHLGAAVASQLGQRFALPNNSQRSLIACGCAAAISASFNTPMAGVIFAMEVILMEYSIIGFIPVIIASVFGTTMSQLVFGTEALFGLPNVELNILWEIPFMAFSGFLIALVAAGFIRLHLAFFAQRQMPIMLRFGLIGLVTGLVSLYLPQIMGTGFDTLNSAMLGQLSVQLLLLIVFAKLVVTAMASGMGMLGGIIGPSLVMGGCLGAVLGIWGNAMAPQASDPDFYVILGMVSMMGAILNAPLSALIAIVELSHNPSIVFPSMIMVVVSCVTVKQLFRFDGIFSEQLKSLGYSIEGKPAQQFLSRVGVLSIMNRSFISCASNIDFTVAEQLLSQDKVWLLLDSATQFESGSDNEPGSTRVLMSTADLAKHIADLDDGDRSSKIDLLEIAAHRLQLITIDSRADLLEANQLIGDKGVDGVVVEQATGLLAPRLIGVITSESIRHYHGI</sequence>
<evidence type="ECO:0008006" key="13">
    <source>
        <dbReference type="Google" id="ProtNLM"/>
    </source>
</evidence>
<dbReference type="Proteomes" id="UP000218172">
    <property type="component" value="Unassembled WGS sequence"/>
</dbReference>
<evidence type="ECO:0000256" key="8">
    <source>
        <dbReference type="ARBA" id="ARBA00023214"/>
    </source>
</evidence>
<evidence type="ECO:0000256" key="1">
    <source>
        <dbReference type="ARBA" id="ARBA00004141"/>
    </source>
</evidence>
<evidence type="ECO:0000313" key="12">
    <source>
        <dbReference type="Proteomes" id="UP000218172"/>
    </source>
</evidence>
<dbReference type="Pfam" id="PF00654">
    <property type="entry name" value="Voltage_CLC"/>
    <property type="match status" value="1"/>
</dbReference>
<keyword evidence="9" id="KW-0407">Ion channel</keyword>
<keyword evidence="7" id="KW-0869">Chloride channel</keyword>
<keyword evidence="8" id="KW-0868">Chloride</keyword>
<keyword evidence="2" id="KW-0813">Transport</keyword>
<organism evidence="11 12">
    <name type="scientific">SAR86 cluster bacterium</name>
    <dbReference type="NCBI Taxonomy" id="2030880"/>
    <lineage>
        <taxon>Bacteria</taxon>
        <taxon>Pseudomonadati</taxon>
        <taxon>Pseudomonadota</taxon>
        <taxon>Gammaproteobacteria</taxon>
        <taxon>SAR86 cluster</taxon>
    </lineage>
</organism>
<feature type="transmembrane region" description="Helical" evidence="10">
    <location>
        <begin position="28"/>
        <end position="50"/>
    </location>
</feature>
<evidence type="ECO:0000256" key="3">
    <source>
        <dbReference type="ARBA" id="ARBA00022692"/>
    </source>
</evidence>
<evidence type="ECO:0000256" key="6">
    <source>
        <dbReference type="ARBA" id="ARBA00023136"/>
    </source>
</evidence>
<evidence type="ECO:0000256" key="5">
    <source>
        <dbReference type="ARBA" id="ARBA00023065"/>
    </source>
</evidence>
<feature type="transmembrane region" description="Helical" evidence="10">
    <location>
        <begin position="70"/>
        <end position="91"/>
    </location>
</feature>
<evidence type="ECO:0000256" key="10">
    <source>
        <dbReference type="SAM" id="Phobius"/>
    </source>
</evidence>
<feature type="transmembrane region" description="Helical" evidence="10">
    <location>
        <begin position="368"/>
        <end position="393"/>
    </location>
</feature>
<evidence type="ECO:0000256" key="4">
    <source>
        <dbReference type="ARBA" id="ARBA00022989"/>
    </source>
</evidence>
<comment type="subcellular location">
    <subcellularLocation>
        <location evidence="1">Membrane</location>
        <topology evidence="1">Multi-pass membrane protein</topology>
    </subcellularLocation>
</comment>
<dbReference type="Gene3D" id="1.10.3080.10">
    <property type="entry name" value="Clc chloride channel"/>
    <property type="match status" value="1"/>
</dbReference>